<keyword evidence="3" id="KW-1185">Reference proteome</keyword>
<name>A0A8S9YS78_9TREM</name>
<sequence length="523" mass="57317">MTSYPSFICQNGVHIENFIQSAVPPLSFLGAPETSCHGSHPADSGTAHNMPYAMINSSTQPIMTENTCRVVTAVSKSVRGDDEQLSRYCPPKPIIPSSSPNSARRRSATGSTTSTEPSTRNRTVTPRNLLAPNKLLPDGCRSWFPTYWNSRSVGLAQNDDSEIRDTIVSAQQVCTSQTISQLTSPFEGNCITATFPPMTSEQQDVKKHFPVGLSSGKTHTSSTPTSHSYLVPCANMPVHHQHFPLVTTSSINLNLPTTSIADDHQASLRHPASTYTDAQSQFIYPPANYATFPRQAKLHTSWQSCDVRFSTQELPNIAAAAAAAAAFRGLDPAVATAQMLRISSLANKLRTKSRTMSVNQSEDRYQLRELPHHTYNAVAKKPARGFRMQRLRTLLQTTSLSAAMVAAMAAEYLNVSSNATEINNFLGSVSPYTTGSMKPVYASVDETLQQMEPQMHDNIEQTESRDFWCNSHLTGPAARDLGTVTAKQQNPFHYPTNLATHLDPTDAFGQRKISPSQCLELIR</sequence>
<gene>
    <name evidence="2" type="ORF">EG68_04882</name>
</gene>
<organism evidence="2 3">
    <name type="scientific">Paragonimus skrjabini miyazakii</name>
    <dbReference type="NCBI Taxonomy" id="59628"/>
    <lineage>
        <taxon>Eukaryota</taxon>
        <taxon>Metazoa</taxon>
        <taxon>Spiralia</taxon>
        <taxon>Lophotrochozoa</taxon>
        <taxon>Platyhelminthes</taxon>
        <taxon>Trematoda</taxon>
        <taxon>Digenea</taxon>
        <taxon>Plagiorchiida</taxon>
        <taxon>Troglotremata</taxon>
        <taxon>Troglotrematidae</taxon>
        <taxon>Paragonimus</taxon>
    </lineage>
</organism>
<evidence type="ECO:0000313" key="2">
    <source>
        <dbReference type="EMBL" id="KAF7257839.1"/>
    </source>
</evidence>
<comment type="caution">
    <text evidence="2">The sequence shown here is derived from an EMBL/GenBank/DDBJ whole genome shotgun (WGS) entry which is preliminary data.</text>
</comment>
<evidence type="ECO:0000256" key="1">
    <source>
        <dbReference type="SAM" id="MobiDB-lite"/>
    </source>
</evidence>
<feature type="region of interest" description="Disordered" evidence="1">
    <location>
        <begin position="81"/>
        <end position="131"/>
    </location>
</feature>
<dbReference type="Proteomes" id="UP000822476">
    <property type="component" value="Unassembled WGS sequence"/>
</dbReference>
<dbReference type="EMBL" id="JTDE01002119">
    <property type="protein sequence ID" value="KAF7257839.1"/>
    <property type="molecule type" value="Genomic_DNA"/>
</dbReference>
<feature type="compositionally biased region" description="Low complexity" evidence="1">
    <location>
        <begin position="95"/>
        <end position="115"/>
    </location>
</feature>
<evidence type="ECO:0000313" key="3">
    <source>
        <dbReference type="Proteomes" id="UP000822476"/>
    </source>
</evidence>
<feature type="compositionally biased region" description="Polar residues" evidence="1">
    <location>
        <begin position="116"/>
        <end position="126"/>
    </location>
</feature>
<dbReference type="OrthoDB" id="515401at2759"/>
<proteinExistence type="predicted"/>
<protein>
    <submittedName>
        <fullName evidence="2">Uncharacterized protein</fullName>
    </submittedName>
</protein>
<reference evidence="2" key="1">
    <citation type="submission" date="2019-07" db="EMBL/GenBank/DDBJ databases">
        <title>Annotation for the trematode Paragonimus miyazaki's.</title>
        <authorList>
            <person name="Choi Y.-J."/>
        </authorList>
    </citation>
    <scope>NUCLEOTIDE SEQUENCE</scope>
    <source>
        <strain evidence="2">Japan</strain>
    </source>
</reference>
<dbReference type="AlphaFoldDB" id="A0A8S9YS78"/>
<accession>A0A8S9YS78</accession>